<dbReference type="AlphaFoldDB" id="A0A939IWC7"/>
<dbReference type="PANTHER" id="PTHR36444">
    <property type="entry name" value="TRANSCRIPTIONAL REGULATOR PROTEIN YOBU-RELATED"/>
    <property type="match status" value="1"/>
</dbReference>
<gene>
    <name evidence="2" type="ORF">JF543_11470</name>
</gene>
<dbReference type="PANTHER" id="PTHR36444:SF2">
    <property type="entry name" value="TRANSCRIPTIONAL REGULATOR PROTEIN YOBU-RELATED"/>
    <property type="match status" value="1"/>
</dbReference>
<evidence type="ECO:0000313" key="2">
    <source>
        <dbReference type="EMBL" id="MBN8206573.1"/>
    </source>
</evidence>
<protein>
    <submittedName>
        <fullName evidence="2">GyrI-like domain-containing protein</fullName>
    </submittedName>
</protein>
<dbReference type="EMBL" id="JAEMWU010000002">
    <property type="protein sequence ID" value="MBN8206573.1"/>
    <property type="molecule type" value="Genomic_DNA"/>
</dbReference>
<dbReference type="InterPro" id="IPR011256">
    <property type="entry name" value="Reg_factor_effector_dom_sf"/>
</dbReference>
<dbReference type="Proteomes" id="UP000664385">
    <property type="component" value="Unassembled WGS sequence"/>
</dbReference>
<reference evidence="2" key="1">
    <citation type="submission" date="2020-12" db="EMBL/GenBank/DDBJ databases">
        <title>PHA producing bacteria isolated from mangrove.</title>
        <authorList>
            <person name="Zheng W."/>
            <person name="Yu S."/>
            <person name="Huang Y."/>
        </authorList>
    </citation>
    <scope>NUCLEOTIDE SEQUENCE</scope>
    <source>
        <strain evidence="2">GN8-5</strain>
    </source>
</reference>
<accession>A0A939IWC7</accession>
<sequence>MDTPTYFTNPPFTVLGFAIRTDGAGSQTSIPALWERVHSEGLLESIPGRRTDSVYAVYTHLENAGVNRDGWFTFLIGAEVDPATPVPNGMTLVTVPQSARATFNVPGADPTRVIEAWSEAWGFDDGRKTFLCEYEEYGANGVFVALGVNEQG</sequence>
<dbReference type="RefSeq" id="WP_206824438.1">
    <property type="nucleotide sequence ID" value="NZ_JAEMWU010000002.1"/>
</dbReference>
<dbReference type="SUPFAM" id="SSF55136">
    <property type="entry name" value="Probable bacterial effector-binding domain"/>
    <property type="match status" value="1"/>
</dbReference>
<comment type="caution">
    <text evidence="2">The sequence shown here is derived from an EMBL/GenBank/DDBJ whole genome shotgun (WGS) entry which is preliminary data.</text>
</comment>
<dbReference type="InterPro" id="IPR010499">
    <property type="entry name" value="AraC_E-bd"/>
</dbReference>
<dbReference type="Pfam" id="PF14526">
    <property type="entry name" value="Cass2"/>
    <property type="match status" value="1"/>
</dbReference>
<organism evidence="2 3">
    <name type="scientific">Microbacterium esteraromaticum</name>
    <dbReference type="NCBI Taxonomy" id="57043"/>
    <lineage>
        <taxon>Bacteria</taxon>
        <taxon>Bacillati</taxon>
        <taxon>Actinomycetota</taxon>
        <taxon>Actinomycetes</taxon>
        <taxon>Micrococcales</taxon>
        <taxon>Microbacteriaceae</taxon>
        <taxon>Microbacterium</taxon>
    </lineage>
</organism>
<evidence type="ECO:0000259" key="1">
    <source>
        <dbReference type="SMART" id="SM00871"/>
    </source>
</evidence>
<dbReference type="Gene3D" id="3.20.80.10">
    <property type="entry name" value="Regulatory factor, effector binding domain"/>
    <property type="match status" value="1"/>
</dbReference>
<name>A0A939IWC7_9MICO</name>
<dbReference type="InterPro" id="IPR053182">
    <property type="entry name" value="YobU-like_regulator"/>
</dbReference>
<feature type="domain" description="AraC effector-binding" evidence="1">
    <location>
        <begin position="2"/>
        <end position="147"/>
    </location>
</feature>
<proteinExistence type="predicted"/>
<dbReference type="SMART" id="SM00871">
    <property type="entry name" value="AraC_E_bind"/>
    <property type="match status" value="1"/>
</dbReference>
<evidence type="ECO:0000313" key="3">
    <source>
        <dbReference type="Proteomes" id="UP000664385"/>
    </source>
</evidence>
<dbReference type="InterPro" id="IPR029441">
    <property type="entry name" value="Cass2"/>
</dbReference>